<organism evidence="1 2">
    <name type="scientific">Methanimicrococcus blatticola</name>
    <dbReference type="NCBI Taxonomy" id="91560"/>
    <lineage>
        <taxon>Archaea</taxon>
        <taxon>Methanobacteriati</taxon>
        <taxon>Methanobacteriota</taxon>
        <taxon>Stenosarchaea group</taxon>
        <taxon>Methanomicrobia</taxon>
        <taxon>Methanosarcinales</taxon>
        <taxon>Methanosarcinaceae</taxon>
        <taxon>Methanimicrococcus</taxon>
    </lineage>
</organism>
<keyword evidence="2" id="KW-1185">Reference proteome</keyword>
<dbReference type="AlphaFoldDB" id="A0A484F5Z4"/>
<protein>
    <submittedName>
        <fullName evidence="1">Uncharacterized protein</fullName>
    </submittedName>
</protein>
<dbReference type="Proteomes" id="UP000294855">
    <property type="component" value="Unassembled WGS sequence"/>
</dbReference>
<comment type="caution">
    <text evidence="1">The sequence shown here is derived from an EMBL/GenBank/DDBJ whole genome shotgun (WGS) entry which is preliminary data.</text>
</comment>
<dbReference type="RefSeq" id="WP_133517590.1">
    <property type="nucleotide sequence ID" value="NZ_JAHDUW010000004.1"/>
</dbReference>
<evidence type="ECO:0000313" key="1">
    <source>
        <dbReference type="EMBL" id="TDQ68197.1"/>
    </source>
</evidence>
<gene>
    <name evidence="1" type="ORF">C7391_1134</name>
</gene>
<name>A0A484F5Z4_9EURY</name>
<evidence type="ECO:0000313" key="2">
    <source>
        <dbReference type="Proteomes" id="UP000294855"/>
    </source>
</evidence>
<reference evidence="1 2" key="1">
    <citation type="submission" date="2019-03" db="EMBL/GenBank/DDBJ databases">
        <title>Genomic Encyclopedia of Type Strains, Phase IV (KMG-IV): sequencing the most valuable type-strain genomes for metagenomic binning, comparative biology and taxonomic classification.</title>
        <authorList>
            <person name="Goeker M."/>
        </authorList>
    </citation>
    <scope>NUCLEOTIDE SEQUENCE [LARGE SCALE GENOMIC DNA]</scope>
    <source>
        <strain evidence="1 2">DSM 13328</strain>
    </source>
</reference>
<proteinExistence type="predicted"/>
<accession>A0A484F5Z4</accession>
<sequence length="328" mass="37115">MSGCQNPKINDVVKHFDNLKLDKIEGQLVTYPAQNYAGNVVESHIQGLALYDGGNNNQIALISHNNKGEPKGYYIASQKIPYEKHIKFDSYDENYNHPSGMQIIGDYLVVGVESGSKGKVRRYDLTPLKTELGIPNCLETTVDSTFNHKLSAVGVTNYFDGENEWYLFALCFDQTVYFYRYPADQGFQNIKFDWSDENKFFFCKLEKDLSQKLKGDFQGVNLITQPALDGKHDKIFLVAFVSESLAGPKYKDWCYLFEVDCGLKRAICVRETVTKCKYGSEKGLTGVHFRYGTGVSITSESDIPSFKLLASARLCVGRHLDINIFEEK</sequence>
<dbReference type="EMBL" id="SNYS01000009">
    <property type="protein sequence ID" value="TDQ68197.1"/>
    <property type="molecule type" value="Genomic_DNA"/>
</dbReference>